<dbReference type="Pfam" id="PF07731">
    <property type="entry name" value="Cu-oxidase_2"/>
    <property type="match status" value="1"/>
</dbReference>
<evidence type="ECO:0000313" key="5">
    <source>
        <dbReference type="Proteomes" id="UP000198341"/>
    </source>
</evidence>
<accession>K8ERC2</accession>
<evidence type="ECO:0000259" key="2">
    <source>
        <dbReference type="Pfam" id="PF07731"/>
    </source>
</evidence>
<dbReference type="RefSeq" id="XP_007514690.1">
    <property type="nucleotide sequence ID" value="XM_007514628.1"/>
</dbReference>
<sequence>MKLRGYNVDTTSLDTLQHGPTLRFKAGDTVTVTLKNEMATCAMADCTHPASGNGYHYSQKTNLHTHGLHVSPDTGADDVFSTVEPGESGTYTYSIPSDHAGGTFWYHAHHHGSTSLHAASGMIGFMIVEDATDEVPSAILNADEVGPLAIAYMDLAALKSIASESPGEVWTSADDSIDGGYKGYFVNGKVKPNYDVKLNRWTRIRTVFLATDIDAIISHNGATNGQSCEWYLLAKDGVYVSPAPRALGDGKLYLAPGNRADVMMRCTGSLGTVTVSAEAAAKKRRRSLLQGGGPGGGGGGGGGGYVAGELFTITVVADDSAVTTGENYDDISQFNPKRPAYLMQTLKDEPAGLPTPLTQSVTFTAADGGCGVNNVQFVDKDTPLGSVALGTVQKWTVNGNEKHPLHIHVNSFQLSGVTDASGYYQDGDWHDVVYRPTGVTIDNYYFMVDRYAGKKVVHCHFLTHEDKGCMAFYTITGAEGTTVSGATASAMATLTTTTSDLASDGTSTTTTTTTTTTTSSVAGRATMMLRGKWIYLGITTTVTLFFL</sequence>
<dbReference type="GeneID" id="19017241"/>
<dbReference type="SUPFAM" id="SSF49503">
    <property type="entry name" value="Cupredoxins"/>
    <property type="match status" value="3"/>
</dbReference>
<evidence type="ECO:0000313" key="4">
    <source>
        <dbReference type="EMBL" id="CCO14930.1"/>
    </source>
</evidence>
<evidence type="ECO:0000259" key="3">
    <source>
        <dbReference type="Pfam" id="PF07732"/>
    </source>
</evidence>
<dbReference type="Pfam" id="PF07732">
    <property type="entry name" value="Cu-oxidase_3"/>
    <property type="match status" value="1"/>
</dbReference>
<dbReference type="eggNOG" id="ENOG502RBNT">
    <property type="taxonomic scope" value="Eukaryota"/>
</dbReference>
<dbReference type="OrthoDB" id="508325at2759"/>
<dbReference type="GO" id="GO:0005507">
    <property type="term" value="F:copper ion binding"/>
    <property type="evidence" value="ECO:0007669"/>
    <property type="project" value="InterPro"/>
</dbReference>
<organism evidence="4 5">
    <name type="scientific">Bathycoccus prasinos</name>
    <dbReference type="NCBI Taxonomy" id="41875"/>
    <lineage>
        <taxon>Eukaryota</taxon>
        <taxon>Viridiplantae</taxon>
        <taxon>Chlorophyta</taxon>
        <taxon>Mamiellophyceae</taxon>
        <taxon>Mamiellales</taxon>
        <taxon>Bathycoccaceae</taxon>
        <taxon>Bathycoccus</taxon>
    </lineage>
</organism>
<dbReference type="EMBL" id="FO082277">
    <property type="protein sequence ID" value="CCO14930.1"/>
    <property type="molecule type" value="Genomic_DNA"/>
</dbReference>
<dbReference type="AlphaFoldDB" id="K8ERC2"/>
<dbReference type="Gene3D" id="2.60.40.420">
    <property type="entry name" value="Cupredoxins - blue copper proteins"/>
    <property type="match status" value="3"/>
</dbReference>
<evidence type="ECO:0000256" key="1">
    <source>
        <dbReference type="ARBA" id="ARBA00010609"/>
    </source>
</evidence>
<feature type="domain" description="Plastocyanin-like" evidence="3">
    <location>
        <begin position="57"/>
        <end position="131"/>
    </location>
</feature>
<name>K8ERC2_9CHLO</name>
<dbReference type="InterPro" id="IPR011706">
    <property type="entry name" value="Cu-oxidase_C"/>
</dbReference>
<dbReference type="InterPro" id="IPR008972">
    <property type="entry name" value="Cupredoxin"/>
</dbReference>
<dbReference type="STRING" id="41875.K8ERC2"/>
<gene>
    <name evidence="4" type="ORF">Bathy02g01270</name>
</gene>
<dbReference type="InterPro" id="IPR011707">
    <property type="entry name" value="Cu-oxidase-like_N"/>
</dbReference>
<dbReference type="Proteomes" id="UP000198341">
    <property type="component" value="Chromosome 2"/>
</dbReference>
<protein>
    <submittedName>
        <fullName evidence="4">Multicopper oxidase type 2</fullName>
    </submittedName>
</protein>
<dbReference type="KEGG" id="bpg:Bathy02g01270"/>
<dbReference type="CDD" id="cd13853">
    <property type="entry name" value="CuRO_1_Tth-MCO_like"/>
    <property type="match status" value="1"/>
</dbReference>
<dbReference type="InterPro" id="IPR045087">
    <property type="entry name" value="Cu-oxidase_fam"/>
</dbReference>
<proteinExistence type="inferred from homology"/>
<comment type="similarity">
    <text evidence="1">Belongs to the multicopper oxidase family.</text>
</comment>
<feature type="domain" description="Plastocyanin-like" evidence="2">
    <location>
        <begin position="359"/>
        <end position="472"/>
    </location>
</feature>
<reference evidence="4 5" key="1">
    <citation type="submission" date="2011-10" db="EMBL/GenBank/DDBJ databases">
        <authorList>
            <person name="Genoscope - CEA"/>
        </authorList>
    </citation>
    <scope>NUCLEOTIDE SEQUENCE [LARGE SCALE GENOMIC DNA]</scope>
    <source>
        <strain evidence="4 5">RCC 1105</strain>
    </source>
</reference>
<dbReference type="GO" id="GO:0016491">
    <property type="term" value="F:oxidoreductase activity"/>
    <property type="evidence" value="ECO:0007669"/>
    <property type="project" value="InterPro"/>
</dbReference>
<dbReference type="PANTHER" id="PTHR11709:SF518">
    <property type="entry name" value="MULTICOPPER OXIDASE"/>
    <property type="match status" value="1"/>
</dbReference>
<dbReference type="PANTHER" id="PTHR11709">
    <property type="entry name" value="MULTI-COPPER OXIDASE"/>
    <property type="match status" value="1"/>
</dbReference>
<keyword evidence="5" id="KW-1185">Reference proteome</keyword>